<dbReference type="PANTHER" id="PTHR33879:SF3">
    <property type="entry name" value="17.6 KDA CLASS II HEAT SHOCK PROTEIN-RELATED"/>
    <property type="match status" value="1"/>
</dbReference>
<dbReference type="OrthoDB" id="1922291at2759"/>
<keyword evidence="1" id="KW-0808">Transferase</keyword>
<dbReference type="EMBL" id="BKCP01011737">
    <property type="protein sequence ID" value="GER55366.1"/>
    <property type="molecule type" value="Genomic_DNA"/>
</dbReference>
<keyword evidence="2" id="KW-1185">Reference proteome</keyword>
<protein>
    <submittedName>
        <fullName evidence="1">Histone H3 K4-specific methyltransferase SET7/9family protein</fullName>
    </submittedName>
</protein>
<evidence type="ECO:0000313" key="2">
    <source>
        <dbReference type="Proteomes" id="UP000325081"/>
    </source>
</evidence>
<reference evidence="2" key="1">
    <citation type="journal article" date="2019" name="Curr. Biol.">
        <title>Genome Sequence of Striga asiatica Provides Insight into the Evolution of Plant Parasitism.</title>
        <authorList>
            <person name="Yoshida S."/>
            <person name="Kim S."/>
            <person name="Wafula E.K."/>
            <person name="Tanskanen J."/>
            <person name="Kim Y.M."/>
            <person name="Honaas L."/>
            <person name="Yang Z."/>
            <person name="Spallek T."/>
            <person name="Conn C.E."/>
            <person name="Ichihashi Y."/>
            <person name="Cheong K."/>
            <person name="Cui S."/>
            <person name="Der J.P."/>
            <person name="Gundlach H."/>
            <person name="Jiao Y."/>
            <person name="Hori C."/>
            <person name="Ishida J.K."/>
            <person name="Kasahara H."/>
            <person name="Kiba T."/>
            <person name="Kim M.S."/>
            <person name="Koo N."/>
            <person name="Laohavisit A."/>
            <person name="Lee Y.H."/>
            <person name="Lumba S."/>
            <person name="McCourt P."/>
            <person name="Mortimer J.C."/>
            <person name="Mutuku J.M."/>
            <person name="Nomura T."/>
            <person name="Sasaki-Sekimoto Y."/>
            <person name="Seto Y."/>
            <person name="Wang Y."/>
            <person name="Wakatake T."/>
            <person name="Sakakibara H."/>
            <person name="Demura T."/>
            <person name="Yamaguchi S."/>
            <person name="Yoneyama K."/>
            <person name="Manabe R.I."/>
            <person name="Nelson D.C."/>
            <person name="Schulman A.H."/>
            <person name="Timko M.P."/>
            <person name="dePamphilis C.W."/>
            <person name="Choi D."/>
            <person name="Shirasu K."/>
        </authorList>
    </citation>
    <scope>NUCLEOTIDE SEQUENCE [LARGE SCALE GENOMIC DNA]</scope>
    <source>
        <strain evidence="2">cv. UVA1</strain>
    </source>
</reference>
<dbReference type="Proteomes" id="UP000325081">
    <property type="component" value="Unassembled WGS sequence"/>
</dbReference>
<dbReference type="AlphaFoldDB" id="A0A5A7RDK5"/>
<sequence length="137" mass="15552">MKIHPEPNKLNVALPYEVKYSSILAQSNVNRQKILRRLPHIFQMVLELPFHSDTNISISETPDSFRFSTAANHMRGDVMADTVKICPGVSKIVIKGVTGNEIGLDLWRFRLPDMDGGEYEDGHLVVTVPKGPKWKRR</sequence>
<evidence type="ECO:0000313" key="1">
    <source>
        <dbReference type="EMBL" id="GER55366.1"/>
    </source>
</evidence>
<keyword evidence="1" id="KW-0489">Methyltransferase</keyword>
<dbReference type="GO" id="GO:0008168">
    <property type="term" value="F:methyltransferase activity"/>
    <property type="evidence" value="ECO:0007669"/>
    <property type="project" value="UniProtKB-KW"/>
</dbReference>
<proteinExistence type="predicted"/>
<accession>A0A5A7RDK5</accession>
<organism evidence="1 2">
    <name type="scientific">Striga asiatica</name>
    <name type="common">Asiatic witchweed</name>
    <name type="synonym">Buchnera asiatica</name>
    <dbReference type="NCBI Taxonomy" id="4170"/>
    <lineage>
        <taxon>Eukaryota</taxon>
        <taxon>Viridiplantae</taxon>
        <taxon>Streptophyta</taxon>
        <taxon>Embryophyta</taxon>
        <taxon>Tracheophyta</taxon>
        <taxon>Spermatophyta</taxon>
        <taxon>Magnoliopsida</taxon>
        <taxon>eudicotyledons</taxon>
        <taxon>Gunneridae</taxon>
        <taxon>Pentapetalae</taxon>
        <taxon>asterids</taxon>
        <taxon>lamiids</taxon>
        <taxon>Lamiales</taxon>
        <taxon>Orobanchaceae</taxon>
        <taxon>Buchnereae</taxon>
        <taxon>Striga</taxon>
    </lineage>
</organism>
<comment type="caution">
    <text evidence="1">The sequence shown here is derived from an EMBL/GenBank/DDBJ whole genome shotgun (WGS) entry which is preliminary data.</text>
</comment>
<gene>
    <name evidence="1" type="ORF">STAS_33021</name>
</gene>
<dbReference type="GO" id="GO:0032259">
    <property type="term" value="P:methylation"/>
    <property type="evidence" value="ECO:0007669"/>
    <property type="project" value="UniProtKB-KW"/>
</dbReference>
<name>A0A5A7RDK5_STRAF</name>
<dbReference type="PANTHER" id="PTHR33879">
    <property type="entry name" value="17.6 KDA CLASS II HEAT SHOCK PROTEIN-RELATED"/>
    <property type="match status" value="1"/>
</dbReference>